<protein>
    <submittedName>
        <fullName evidence="2">Uncharacterized protein</fullName>
    </submittedName>
</protein>
<name>A0ABR6Z2I2_9BURK</name>
<dbReference type="Proteomes" id="UP000646911">
    <property type="component" value="Unassembled WGS sequence"/>
</dbReference>
<dbReference type="EMBL" id="JACOFX010000001">
    <property type="protein sequence ID" value="MBC3905938.1"/>
    <property type="molecule type" value="Genomic_DNA"/>
</dbReference>
<feature type="transmembrane region" description="Helical" evidence="1">
    <location>
        <begin position="20"/>
        <end position="39"/>
    </location>
</feature>
<dbReference type="RefSeq" id="WP_186951203.1">
    <property type="nucleotide sequence ID" value="NZ_JACOFX010000001.1"/>
</dbReference>
<evidence type="ECO:0000256" key="1">
    <source>
        <dbReference type="SAM" id="Phobius"/>
    </source>
</evidence>
<proteinExistence type="predicted"/>
<evidence type="ECO:0000313" key="2">
    <source>
        <dbReference type="EMBL" id="MBC3905938.1"/>
    </source>
</evidence>
<keyword evidence="1" id="KW-0472">Membrane</keyword>
<gene>
    <name evidence="2" type="ORF">H8L47_00015</name>
</gene>
<comment type="caution">
    <text evidence="2">The sequence shown here is derived from an EMBL/GenBank/DDBJ whole genome shotgun (WGS) entry which is preliminary data.</text>
</comment>
<evidence type="ECO:0000313" key="3">
    <source>
        <dbReference type="Proteomes" id="UP000646911"/>
    </source>
</evidence>
<keyword evidence="1" id="KW-0812">Transmembrane</keyword>
<reference evidence="2 3" key="1">
    <citation type="submission" date="2020-08" db="EMBL/GenBank/DDBJ databases">
        <title>Novel species isolated from subtropical streams in China.</title>
        <authorList>
            <person name="Lu H."/>
        </authorList>
    </citation>
    <scope>NUCLEOTIDE SEQUENCE [LARGE SCALE GENOMIC DNA]</scope>
    <source>
        <strain evidence="2 3">NL8W</strain>
    </source>
</reference>
<keyword evidence="1" id="KW-1133">Transmembrane helix</keyword>
<organism evidence="2 3">
    <name type="scientific">Undibacterium umbellatum</name>
    <dbReference type="NCBI Taxonomy" id="2762300"/>
    <lineage>
        <taxon>Bacteria</taxon>
        <taxon>Pseudomonadati</taxon>
        <taxon>Pseudomonadota</taxon>
        <taxon>Betaproteobacteria</taxon>
        <taxon>Burkholderiales</taxon>
        <taxon>Oxalobacteraceae</taxon>
        <taxon>Undibacterium</taxon>
    </lineage>
</organism>
<feature type="transmembrane region" description="Helical" evidence="1">
    <location>
        <begin position="60"/>
        <end position="79"/>
    </location>
</feature>
<accession>A0ABR6Z2I2</accession>
<keyword evidence="3" id="KW-1185">Reference proteome</keyword>
<sequence>MTSTVVFDITQAGYKSYTFPAFGLIFVAIGAVILFFHFINKRKTPPGSKTKLSGKRPWFFYFYFGFSCIWTITSFHSTYSDYKDLRTAYEHGQCKLAEGRVENFKIAPKEKRKSDESFDVGDAHFYYANHNVSAGFNTSSIVGGPMKEGLYVRIHHCGNDIARLEIVDDVKPKN</sequence>